<dbReference type="AlphaFoldDB" id="A0A150GC07"/>
<evidence type="ECO:0008006" key="4">
    <source>
        <dbReference type="Google" id="ProtNLM"/>
    </source>
</evidence>
<keyword evidence="3" id="KW-1185">Reference proteome</keyword>
<dbReference type="Proteomes" id="UP000075714">
    <property type="component" value="Unassembled WGS sequence"/>
</dbReference>
<dbReference type="OrthoDB" id="541781at2759"/>
<evidence type="ECO:0000313" key="2">
    <source>
        <dbReference type="EMBL" id="KXZ47386.1"/>
    </source>
</evidence>
<gene>
    <name evidence="2" type="ORF">GPECTOR_35g824</name>
</gene>
<organism evidence="2 3">
    <name type="scientific">Gonium pectorale</name>
    <name type="common">Green alga</name>
    <dbReference type="NCBI Taxonomy" id="33097"/>
    <lineage>
        <taxon>Eukaryota</taxon>
        <taxon>Viridiplantae</taxon>
        <taxon>Chlorophyta</taxon>
        <taxon>core chlorophytes</taxon>
        <taxon>Chlorophyceae</taxon>
        <taxon>CS clade</taxon>
        <taxon>Chlamydomonadales</taxon>
        <taxon>Volvocaceae</taxon>
        <taxon>Gonium</taxon>
    </lineage>
</organism>
<keyword evidence="1" id="KW-0175">Coiled coil</keyword>
<proteinExistence type="predicted"/>
<reference evidence="3" key="1">
    <citation type="journal article" date="2016" name="Nat. Commun.">
        <title>The Gonium pectorale genome demonstrates co-option of cell cycle regulation during the evolution of multicellularity.</title>
        <authorList>
            <person name="Hanschen E.R."/>
            <person name="Marriage T.N."/>
            <person name="Ferris P.J."/>
            <person name="Hamaji T."/>
            <person name="Toyoda A."/>
            <person name="Fujiyama A."/>
            <person name="Neme R."/>
            <person name="Noguchi H."/>
            <person name="Minakuchi Y."/>
            <person name="Suzuki M."/>
            <person name="Kawai-Toyooka H."/>
            <person name="Smith D.R."/>
            <person name="Sparks H."/>
            <person name="Anderson J."/>
            <person name="Bakaric R."/>
            <person name="Luria V."/>
            <person name="Karger A."/>
            <person name="Kirschner M.W."/>
            <person name="Durand P.M."/>
            <person name="Michod R.E."/>
            <person name="Nozaki H."/>
            <person name="Olson B.J."/>
        </authorList>
    </citation>
    <scope>NUCLEOTIDE SEQUENCE [LARGE SCALE GENOMIC DNA]</scope>
    <source>
        <strain evidence="3">NIES-2863</strain>
    </source>
</reference>
<sequence>MADTRAAPAVVRELMAVCSGAVSEDFLSYALAVKFGGDAEALAVWLLDSDKAELGAAEAAWEQLCEREERQQEELRLLKERNKQQVLQKFDLRIVPEPKDAKKGSKAPALEAWRDKQAPKPKVRYLDGRVVSTKGEKFIIEKTGEDWDGGSRGKVFTKGKRGKGFV</sequence>
<accession>A0A150GC07</accession>
<evidence type="ECO:0000256" key="1">
    <source>
        <dbReference type="SAM" id="Coils"/>
    </source>
</evidence>
<name>A0A150GC07_GONPE</name>
<feature type="coiled-coil region" evidence="1">
    <location>
        <begin position="61"/>
        <end position="88"/>
    </location>
</feature>
<protein>
    <recommendedName>
        <fullName evidence="4">CUE domain-containing protein</fullName>
    </recommendedName>
</protein>
<dbReference type="EMBL" id="LSYV01000036">
    <property type="protein sequence ID" value="KXZ47386.1"/>
    <property type="molecule type" value="Genomic_DNA"/>
</dbReference>
<comment type="caution">
    <text evidence="2">The sequence shown here is derived from an EMBL/GenBank/DDBJ whole genome shotgun (WGS) entry which is preliminary data.</text>
</comment>
<evidence type="ECO:0000313" key="3">
    <source>
        <dbReference type="Proteomes" id="UP000075714"/>
    </source>
</evidence>